<reference evidence="1 2" key="1">
    <citation type="journal article" date="2024" name="IMA Fungus">
        <title>Apiospora arundinis, a panoply of carbohydrate-active enzymes and secondary metabolites.</title>
        <authorList>
            <person name="Sorensen T."/>
            <person name="Petersen C."/>
            <person name="Muurmann A.T."/>
            <person name="Christiansen J.V."/>
            <person name="Brundto M.L."/>
            <person name="Overgaard C.K."/>
            <person name="Boysen A.T."/>
            <person name="Wollenberg R.D."/>
            <person name="Larsen T.O."/>
            <person name="Sorensen J.L."/>
            <person name="Nielsen K.L."/>
            <person name="Sondergaard T.E."/>
        </authorList>
    </citation>
    <scope>NUCLEOTIDE SEQUENCE [LARGE SCALE GENOMIC DNA]</scope>
    <source>
        <strain evidence="1 2">AAU 773</strain>
    </source>
</reference>
<dbReference type="Proteomes" id="UP001390339">
    <property type="component" value="Unassembled WGS sequence"/>
</dbReference>
<gene>
    <name evidence="1" type="ORF">PGQ11_002873</name>
</gene>
<dbReference type="EMBL" id="JAPCWZ010000003">
    <property type="protein sequence ID" value="KAK8872359.1"/>
    <property type="molecule type" value="Genomic_DNA"/>
</dbReference>
<accession>A0ABR2J3F5</accession>
<protein>
    <submittedName>
        <fullName evidence="1">Uncharacterized protein</fullName>
    </submittedName>
</protein>
<evidence type="ECO:0000313" key="1">
    <source>
        <dbReference type="EMBL" id="KAK8872359.1"/>
    </source>
</evidence>
<evidence type="ECO:0000313" key="2">
    <source>
        <dbReference type="Proteomes" id="UP001390339"/>
    </source>
</evidence>
<proteinExistence type="predicted"/>
<comment type="caution">
    <text evidence="1">The sequence shown here is derived from an EMBL/GenBank/DDBJ whole genome shotgun (WGS) entry which is preliminary data.</text>
</comment>
<organism evidence="1 2">
    <name type="scientific">Apiospora arundinis</name>
    <dbReference type="NCBI Taxonomy" id="335852"/>
    <lineage>
        <taxon>Eukaryota</taxon>
        <taxon>Fungi</taxon>
        <taxon>Dikarya</taxon>
        <taxon>Ascomycota</taxon>
        <taxon>Pezizomycotina</taxon>
        <taxon>Sordariomycetes</taxon>
        <taxon>Xylariomycetidae</taxon>
        <taxon>Amphisphaeriales</taxon>
        <taxon>Apiosporaceae</taxon>
        <taxon>Apiospora</taxon>
    </lineage>
</organism>
<keyword evidence="2" id="KW-1185">Reference proteome</keyword>
<sequence length="109" mass="11594">MSQIEIVKAISATKYRLQVFKRIVANPEPDTSEQDQQSLGEEQKAFAASGLLVKLQGETVAKAAAQIQDSASTVTFGKQNSGFQARAINGGVSGISLGKQRSTPNRNSI</sequence>
<name>A0ABR2J3F5_9PEZI</name>